<evidence type="ECO:0000256" key="2">
    <source>
        <dbReference type="ARBA" id="ARBA00012438"/>
    </source>
</evidence>
<dbReference type="Pfam" id="PF00072">
    <property type="entry name" value="Response_reg"/>
    <property type="match status" value="1"/>
</dbReference>
<feature type="compositionally biased region" description="Polar residues" evidence="10">
    <location>
        <begin position="830"/>
        <end position="839"/>
    </location>
</feature>
<keyword evidence="14" id="KW-1185">Reference proteome</keyword>
<dbReference type="PROSITE" id="PS50110">
    <property type="entry name" value="RESPONSE_REGULATORY"/>
    <property type="match status" value="1"/>
</dbReference>
<feature type="region of interest" description="Disordered" evidence="10">
    <location>
        <begin position="281"/>
        <end position="315"/>
    </location>
</feature>
<evidence type="ECO:0000256" key="4">
    <source>
        <dbReference type="ARBA" id="ARBA00022679"/>
    </source>
</evidence>
<accession>A0A139AZS0</accession>
<keyword evidence="7" id="KW-0067">ATP-binding</keyword>
<dbReference type="SMART" id="SM00448">
    <property type="entry name" value="REC"/>
    <property type="match status" value="1"/>
</dbReference>
<dbReference type="EC" id="2.7.13.3" evidence="2"/>
<evidence type="ECO:0000256" key="8">
    <source>
        <dbReference type="ARBA" id="ARBA00023012"/>
    </source>
</evidence>
<dbReference type="CDD" id="cd17546">
    <property type="entry name" value="REC_hyHK_CKI1_RcsC-like"/>
    <property type="match status" value="1"/>
</dbReference>
<dbReference type="CDD" id="cd16922">
    <property type="entry name" value="HATPase_EvgS-ArcB-TorS-like"/>
    <property type="match status" value="1"/>
</dbReference>
<feature type="compositionally biased region" description="Polar residues" evidence="10">
    <location>
        <begin position="808"/>
        <end position="822"/>
    </location>
</feature>
<evidence type="ECO:0000256" key="6">
    <source>
        <dbReference type="ARBA" id="ARBA00022777"/>
    </source>
</evidence>
<feature type="region of interest" description="Disordered" evidence="10">
    <location>
        <begin position="1"/>
        <end position="31"/>
    </location>
</feature>
<feature type="region of interest" description="Disordered" evidence="10">
    <location>
        <begin position="225"/>
        <end position="268"/>
    </location>
</feature>
<dbReference type="InterPro" id="IPR003661">
    <property type="entry name" value="HisK_dim/P_dom"/>
</dbReference>
<evidence type="ECO:0000256" key="7">
    <source>
        <dbReference type="ARBA" id="ARBA00022840"/>
    </source>
</evidence>
<proteinExistence type="predicted"/>
<dbReference type="PANTHER" id="PTHR45339">
    <property type="entry name" value="HYBRID SIGNAL TRANSDUCTION HISTIDINE KINASE J"/>
    <property type="match status" value="1"/>
</dbReference>
<keyword evidence="4" id="KW-0808">Transferase</keyword>
<reference evidence="13 14" key="1">
    <citation type="journal article" date="2015" name="Genome Biol. Evol.">
        <title>Phylogenomic analyses indicate that early fungi evolved digesting cell walls of algal ancestors of land plants.</title>
        <authorList>
            <person name="Chang Y."/>
            <person name="Wang S."/>
            <person name="Sekimoto S."/>
            <person name="Aerts A.L."/>
            <person name="Choi C."/>
            <person name="Clum A."/>
            <person name="LaButti K.M."/>
            <person name="Lindquist E.A."/>
            <person name="Yee Ngan C."/>
            <person name="Ohm R.A."/>
            <person name="Salamov A.A."/>
            <person name="Grigoriev I.V."/>
            <person name="Spatafora J.W."/>
            <person name="Berbee M.L."/>
        </authorList>
    </citation>
    <scope>NUCLEOTIDE SEQUENCE [LARGE SCALE GENOMIC DNA]</scope>
    <source>
        <strain evidence="13 14">JEL478</strain>
    </source>
</reference>
<feature type="region of interest" description="Disordered" evidence="10">
    <location>
        <begin position="803"/>
        <end position="845"/>
    </location>
</feature>
<dbReference type="InterPro" id="IPR035965">
    <property type="entry name" value="PAS-like_dom_sf"/>
</dbReference>
<keyword evidence="3 9" id="KW-0597">Phosphoprotein</keyword>
<gene>
    <name evidence="13" type="ORF">M427DRAFT_50552</name>
</gene>
<comment type="catalytic activity">
    <reaction evidence="1">
        <text>ATP + protein L-histidine = ADP + protein N-phospho-L-histidine.</text>
        <dbReference type="EC" id="2.7.13.3"/>
    </reaction>
</comment>
<dbReference type="FunFam" id="1.10.287.130:FF:000002">
    <property type="entry name" value="Two-component osmosensing histidine kinase"/>
    <property type="match status" value="1"/>
</dbReference>
<feature type="domain" description="Response regulatory" evidence="12">
    <location>
        <begin position="862"/>
        <end position="985"/>
    </location>
</feature>
<feature type="modified residue" description="4-aspartylphosphate" evidence="9">
    <location>
        <position position="916"/>
    </location>
</feature>
<feature type="compositionally biased region" description="Polar residues" evidence="10">
    <location>
        <begin position="590"/>
        <end position="602"/>
    </location>
</feature>
<dbReference type="GO" id="GO:0005524">
    <property type="term" value="F:ATP binding"/>
    <property type="evidence" value="ECO:0007669"/>
    <property type="project" value="UniProtKB-KW"/>
</dbReference>
<dbReference type="PROSITE" id="PS50109">
    <property type="entry name" value="HIS_KIN"/>
    <property type="match status" value="1"/>
</dbReference>
<dbReference type="InterPro" id="IPR004358">
    <property type="entry name" value="Sig_transdc_His_kin-like_C"/>
</dbReference>
<sequence>MDAGTHGAHSRTSSNQTSDPSSTVGEPGGAQSVIGALPPNYHALLSASAMIYGTPTYVEMRHNLREKYKDFRKPSWPVFDDNARSLLAQFETPLWVWDFNKVGMEWANAAGVRVWRKRDLQHFLATDYRTDLTDATQARLIQIEDALLRGEKLYEQWTFYPGNIEGKRMAVTIDCNVSGVFDTSGTLFFIIEGIERAASTVAYGTQSTPGESVPFPIQADTATAIDTDAANNNGGTKRSRGSESEVSDTTDKRGQAPPSDNEMSPMEKKRKVAITTQFENDAGHNETGGASPKHSSSEVVSIPPTTQSDIDGHRITRPINTSYSTFHATVAPNVLRSVESFRHAPYCVLVLSPEYRVLVEHSLTMALFGTKFDLWSAFVDQQDAERARRALSSPSLQNGVFVDEVRLRTVNGERWFRMDGKRMNDPVTGGVLVLVYLVDVSLQKELERQLNNAKEMAEAGNRAKSEFLANISHEIRTPLTGILGYALLLHETSLDEQQRELLRTIRTCGDDLHTILSDVLDWSKIEAGKLELDPRPFDLVDLVRGVMELLRVRARERDLTMSYTVRLKDGQEVVNVMQKGSGVCPRSNRNRGSASTVTPGSPSTSYALLPSAYSPTDVPTVVLGDEQRLRQVLINLTSNAIKFTAPGGCVDIMISSTEDISEHDRDSSWWLDSYLPDDDIMASRSAINDSESTQSFTTNVWTKSRVKRQRVTLAVKDTGIGIPASRMDRLFQSFSQVDASTSRKYGGTGLGLAISHRLVELMGGTISCTSEVDVGSTFQFEVQLGVLAATKAVVMSSQIEDGNGVAPPSSTVPENLPSSSVTVGRPTISADLSTEGQGSSRRKTGAGIPAEYAGLGKQISLRILVAEDNPVNQKLMIRLLDRLSFMADLAVNGTEAVQKAKQCALESNPYDLILMDLQMPETDGLSATRLIRANPLLTACQPVIVGVTANASVSDRDECLAAGMDGYITKPLKLEQLVDKIRICIERRTRT</sequence>
<dbReference type="SUPFAM" id="SSF55874">
    <property type="entry name" value="ATPase domain of HSP90 chaperone/DNA topoisomerase II/histidine kinase"/>
    <property type="match status" value="1"/>
</dbReference>
<dbReference type="Pfam" id="PF02518">
    <property type="entry name" value="HATPase_c"/>
    <property type="match status" value="1"/>
</dbReference>
<evidence type="ECO:0000313" key="14">
    <source>
        <dbReference type="Proteomes" id="UP000070544"/>
    </source>
</evidence>
<dbReference type="PRINTS" id="PR00344">
    <property type="entry name" value="BCTRLSENSOR"/>
</dbReference>
<evidence type="ECO:0000256" key="10">
    <source>
        <dbReference type="SAM" id="MobiDB-lite"/>
    </source>
</evidence>
<dbReference type="Gene3D" id="3.30.565.10">
    <property type="entry name" value="Histidine kinase-like ATPase, C-terminal domain"/>
    <property type="match status" value="1"/>
</dbReference>
<dbReference type="SUPFAM" id="SSF55785">
    <property type="entry name" value="PYP-like sensor domain (PAS domain)"/>
    <property type="match status" value="1"/>
</dbReference>
<evidence type="ECO:0000259" key="11">
    <source>
        <dbReference type="PROSITE" id="PS50109"/>
    </source>
</evidence>
<dbReference type="InterPro" id="IPR001789">
    <property type="entry name" value="Sig_transdc_resp-reg_receiver"/>
</dbReference>
<dbReference type="SMART" id="SM00387">
    <property type="entry name" value="HATPase_c"/>
    <property type="match status" value="1"/>
</dbReference>
<keyword evidence="6" id="KW-0418">Kinase</keyword>
<dbReference type="InterPro" id="IPR005467">
    <property type="entry name" value="His_kinase_dom"/>
</dbReference>
<evidence type="ECO:0000256" key="3">
    <source>
        <dbReference type="ARBA" id="ARBA00022553"/>
    </source>
</evidence>
<dbReference type="OrthoDB" id="10266508at2759"/>
<evidence type="ECO:0000313" key="13">
    <source>
        <dbReference type="EMBL" id="KXS22207.1"/>
    </source>
</evidence>
<dbReference type="AlphaFoldDB" id="A0A139AZS0"/>
<dbReference type="SUPFAM" id="SSF52172">
    <property type="entry name" value="CheY-like"/>
    <property type="match status" value="1"/>
</dbReference>
<dbReference type="InterPro" id="IPR036097">
    <property type="entry name" value="HisK_dim/P_sf"/>
</dbReference>
<dbReference type="CDD" id="cd00082">
    <property type="entry name" value="HisKA"/>
    <property type="match status" value="1"/>
</dbReference>
<dbReference type="EMBL" id="KQ965731">
    <property type="protein sequence ID" value="KXS22207.1"/>
    <property type="molecule type" value="Genomic_DNA"/>
</dbReference>
<feature type="domain" description="Histidine kinase" evidence="11">
    <location>
        <begin position="470"/>
        <end position="786"/>
    </location>
</feature>
<keyword evidence="5" id="KW-0547">Nucleotide-binding</keyword>
<dbReference type="PANTHER" id="PTHR45339:SF1">
    <property type="entry name" value="HYBRID SIGNAL TRANSDUCTION HISTIDINE KINASE J"/>
    <property type="match status" value="1"/>
</dbReference>
<feature type="compositionally biased region" description="Polar residues" evidence="10">
    <location>
        <begin position="293"/>
        <end position="309"/>
    </location>
</feature>
<dbReference type="Gene3D" id="1.10.287.130">
    <property type="match status" value="1"/>
</dbReference>
<dbReference type="InterPro" id="IPR036890">
    <property type="entry name" value="HATPase_C_sf"/>
</dbReference>
<dbReference type="InterPro" id="IPR003594">
    <property type="entry name" value="HATPase_dom"/>
</dbReference>
<dbReference type="Gene3D" id="3.40.50.2300">
    <property type="match status" value="1"/>
</dbReference>
<dbReference type="InterPro" id="IPR011006">
    <property type="entry name" value="CheY-like_superfamily"/>
</dbReference>
<keyword evidence="8" id="KW-0902">Two-component regulatory system</keyword>
<evidence type="ECO:0000256" key="1">
    <source>
        <dbReference type="ARBA" id="ARBA00000085"/>
    </source>
</evidence>
<evidence type="ECO:0000259" key="12">
    <source>
        <dbReference type="PROSITE" id="PS50110"/>
    </source>
</evidence>
<feature type="region of interest" description="Disordered" evidence="10">
    <location>
        <begin position="581"/>
        <end position="602"/>
    </location>
</feature>
<dbReference type="SMART" id="SM00388">
    <property type="entry name" value="HisKA"/>
    <property type="match status" value="1"/>
</dbReference>
<evidence type="ECO:0000256" key="9">
    <source>
        <dbReference type="PROSITE-ProRule" id="PRU00169"/>
    </source>
</evidence>
<dbReference type="GO" id="GO:0000155">
    <property type="term" value="F:phosphorelay sensor kinase activity"/>
    <property type="evidence" value="ECO:0007669"/>
    <property type="project" value="InterPro"/>
</dbReference>
<dbReference type="SUPFAM" id="SSF47384">
    <property type="entry name" value="Homodimeric domain of signal transducing histidine kinase"/>
    <property type="match status" value="1"/>
</dbReference>
<feature type="compositionally biased region" description="Polar residues" evidence="10">
    <location>
        <begin position="10"/>
        <end position="24"/>
    </location>
</feature>
<dbReference type="Pfam" id="PF00512">
    <property type="entry name" value="HisKA"/>
    <property type="match status" value="1"/>
</dbReference>
<evidence type="ECO:0000256" key="5">
    <source>
        <dbReference type="ARBA" id="ARBA00022741"/>
    </source>
</evidence>
<organism evidence="13 14">
    <name type="scientific">Gonapodya prolifera (strain JEL478)</name>
    <name type="common">Monoblepharis prolifera</name>
    <dbReference type="NCBI Taxonomy" id="1344416"/>
    <lineage>
        <taxon>Eukaryota</taxon>
        <taxon>Fungi</taxon>
        <taxon>Fungi incertae sedis</taxon>
        <taxon>Chytridiomycota</taxon>
        <taxon>Chytridiomycota incertae sedis</taxon>
        <taxon>Monoblepharidomycetes</taxon>
        <taxon>Monoblepharidales</taxon>
        <taxon>Gonapodyaceae</taxon>
        <taxon>Gonapodya</taxon>
    </lineage>
</organism>
<name>A0A139AZS0_GONPJ</name>
<dbReference type="Proteomes" id="UP000070544">
    <property type="component" value="Unassembled WGS sequence"/>
</dbReference>
<protein>
    <recommendedName>
        <fullName evidence="2">histidine kinase</fullName>
        <ecNumber evidence="2">2.7.13.3</ecNumber>
    </recommendedName>
</protein>
<dbReference type="STRING" id="1344416.A0A139AZS0"/>